<dbReference type="EMBL" id="PKUS01000003">
    <property type="protein sequence ID" value="PLW69910.1"/>
    <property type="molecule type" value="Genomic_DNA"/>
</dbReference>
<dbReference type="CDD" id="cd01347">
    <property type="entry name" value="ligand_gated_channel"/>
    <property type="match status" value="1"/>
</dbReference>
<evidence type="ECO:0000259" key="14">
    <source>
        <dbReference type="Pfam" id="PF00593"/>
    </source>
</evidence>
<evidence type="ECO:0000256" key="1">
    <source>
        <dbReference type="ARBA" id="ARBA00004571"/>
    </source>
</evidence>
<evidence type="ECO:0008006" key="18">
    <source>
        <dbReference type="Google" id="ProtNLM"/>
    </source>
</evidence>
<proteinExistence type="inferred from homology"/>
<keyword evidence="10 11" id="KW-0998">Cell outer membrane</keyword>
<evidence type="ECO:0000256" key="4">
    <source>
        <dbReference type="ARBA" id="ARBA00022496"/>
    </source>
</evidence>
<feature type="chain" id="PRO_5014730296" description="TonB-dependent receptor" evidence="13">
    <location>
        <begin position="26"/>
        <end position="745"/>
    </location>
</feature>
<keyword evidence="8 12" id="KW-0798">TonB box</keyword>
<keyword evidence="5 11" id="KW-0812">Transmembrane</keyword>
<evidence type="ECO:0000256" key="6">
    <source>
        <dbReference type="ARBA" id="ARBA00023004"/>
    </source>
</evidence>
<evidence type="ECO:0000259" key="15">
    <source>
        <dbReference type="Pfam" id="PF07715"/>
    </source>
</evidence>
<dbReference type="SUPFAM" id="SSF56935">
    <property type="entry name" value="Porins"/>
    <property type="match status" value="1"/>
</dbReference>
<dbReference type="InterPro" id="IPR012910">
    <property type="entry name" value="Plug_dom"/>
</dbReference>
<organism evidence="16 17">
    <name type="scientific">Pseudohalioglobus lutimaris</name>
    <dbReference type="NCBI Taxonomy" id="1737061"/>
    <lineage>
        <taxon>Bacteria</taxon>
        <taxon>Pseudomonadati</taxon>
        <taxon>Pseudomonadota</taxon>
        <taxon>Gammaproteobacteria</taxon>
        <taxon>Cellvibrionales</taxon>
        <taxon>Halieaceae</taxon>
        <taxon>Pseudohalioglobus</taxon>
    </lineage>
</organism>
<keyword evidence="7" id="KW-0406">Ion transport</keyword>
<dbReference type="Proteomes" id="UP000235005">
    <property type="component" value="Unassembled WGS sequence"/>
</dbReference>
<dbReference type="OrthoDB" id="7051185at2"/>
<dbReference type="AlphaFoldDB" id="A0A2N5X5Y9"/>
<evidence type="ECO:0000256" key="12">
    <source>
        <dbReference type="RuleBase" id="RU003357"/>
    </source>
</evidence>
<dbReference type="InterPro" id="IPR000531">
    <property type="entry name" value="Beta-barrel_TonB"/>
</dbReference>
<keyword evidence="6" id="KW-0408">Iron</keyword>
<evidence type="ECO:0000313" key="17">
    <source>
        <dbReference type="Proteomes" id="UP000235005"/>
    </source>
</evidence>
<keyword evidence="17" id="KW-1185">Reference proteome</keyword>
<keyword evidence="4" id="KW-0410">Iron transport</keyword>
<evidence type="ECO:0000313" key="16">
    <source>
        <dbReference type="EMBL" id="PLW69910.1"/>
    </source>
</evidence>
<dbReference type="PANTHER" id="PTHR32552">
    <property type="entry name" value="FERRICHROME IRON RECEPTOR-RELATED"/>
    <property type="match status" value="1"/>
</dbReference>
<feature type="domain" description="TonB-dependent receptor plug" evidence="15">
    <location>
        <begin position="50"/>
        <end position="156"/>
    </location>
</feature>
<dbReference type="GO" id="GO:0006826">
    <property type="term" value="P:iron ion transport"/>
    <property type="evidence" value="ECO:0007669"/>
    <property type="project" value="UniProtKB-KW"/>
</dbReference>
<reference evidence="16 17" key="1">
    <citation type="submission" date="2018-01" db="EMBL/GenBank/DDBJ databases">
        <title>The draft genome sequence of Halioglobus lutimaris HF004.</title>
        <authorList>
            <person name="Du Z.-J."/>
            <person name="Shi M.-J."/>
        </authorList>
    </citation>
    <scope>NUCLEOTIDE SEQUENCE [LARGE SCALE GENOMIC DNA]</scope>
    <source>
        <strain evidence="16 17">HF004</strain>
    </source>
</reference>
<keyword evidence="13" id="KW-0732">Signal</keyword>
<evidence type="ECO:0000256" key="7">
    <source>
        <dbReference type="ARBA" id="ARBA00023065"/>
    </source>
</evidence>
<dbReference type="Gene3D" id="2.40.170.20">
    <property type="entry name" value="TonB-dependent receptor, beta-barrel domain"/>
    <property type="match status" value="1"/>
</dbReference>
<feature type="domain" description="TonB-dependent receptor-like beta-barrel" evidence="14">
    <location>
        <begin position="262"/>
        <end position="707"/>
    </location>
</feature>
<dbReference type="InterPro" id="IPR039426">
    <property type="entry name" value="TonB-dep_rcpt-like"/>
</dbReference>
<feature type="signal peptide" evidence="13">
    <location>
        <begin position="1"/>
        <end position="25"/>
    </location>
</feature>
<evidence type="ECO:0000256" key="11">
    <source>
        <dbReference type="PROSITE-ProRule" id="PRU01360"/>
    </source>
</evidence>
<dbReference type="Pfam" id="PF00593">
    <property type="entry name" value="TonB_dep_Rec_b-barrel"/>
    <property type="match status" value="1"/>
</dbReference>
<dbReference type="Pfam" id="PF07715">
    <property type="entry name" value="Plug"/>
    <property type="match status" value="1"/>
</dbReference>
<evidence type="ECO:0000256" key="8">
    <source>
        <dbReference type="ARBA" id="ARBA00023077"/>
    </source>
</evidence>
<keyword evidence="3 11" id="KW-1134">Transmembrane beta strand</keyword>
<evidence type="ECO:0000256" key="3">
    <source>
        <dbReference type="ARBA" id="ARBA00022452"/>
    </source>
</evidence>
<gene>
    <name evidence="16" type="ORF">C0039_05115</name>
</gene>
<comment type="similarity">
    <text evidence="11 12">Belongs to the TonB-dependent receptor family.</text>
</comment>
<dbReference type="RefSeq" id="WP_101517443.1">
    <property type="nucleotide sequence ID" value="NZ_PKUS01000003.1"/>
</dbReference>
<dbReference type="PROSITE" id="PS52016">
    <property type="entry name" value="TONB_DEPENDENT_REC_3"/>
    <property type="match status" value="1"/>
</dbReference>
<keyword evidence="2 11" id="KW-0813">Transport</keyword>
<keyword evidence="9 11" id="KW-0472">Membrane</keyword>
<comment type="caution">
    <text evidence="16">The sequence shown here is derived from an EMBL/GenBank/DDBJ whole genome shotgun (WGS) entry which is preliminary data.</text>
</comment>
<evidence type="ECO:0000256" key="9">
    <source>
        <dbReference type="ARBA" id="ARBA00023136"/>
    </source>
</evidence>
<evidence type="ECO:0000256" key="13">
    <source>
        <dbReference type="SAM" id="SignalP"/>
    </source>
</evidence>
<evidence type="ECO:0000256" key="2">
    <source>
        <dbReference type="ARBA" id="ARBA00022448"/>
    </source>
</evidence>
<evidence type="ECO:0000256" key="5">
    <source>
        <dbReference type="ARBA" id="ARBA00022692"/>
    </source>
</evidence>
<name>A0A2N5X5Y9_9GAMM</name>
<evidence type="ECO:0000256" key="10">
    <source>
        <dbReference type="ARBA" id="ARBA00023237"/>
    </source>
</evidence>
<dbReference type="PANTHER" id="PTHR32552:SF81">
    <property type="entry name" value="TONB-DEPENDENT OUTER MEMBRANE RECEPTOR"/>
    <property type="match status" value="1"/>
</dbReference>
<protein>
    <recommendedName>
        <fullName evidence="18">TonB-dependent receptor</fullName>
    </recommendedName>
</protein>
<dbReference type="InterPro" id="IPR036942">
    <property type="entry name" value="Beta-barrel_TonB_sf"/>
</dbReference>
<sequence length="745" mass="81715">MRKTILALNIGALAALAVTTTQAQAQGGKTSTFALEEVIVTAQKRSESSQDVPISIQAFSADGMEKLGATELFDLAKSAPSLSTGGIPGSNQTSGIRGVVDFSRNIGIDARMGVYIDGVYQGRSSSANQPLLGLESVEILRGPQGTLFGKNTVSGAINLNTKKASDELTGEVKAGIGNEGYWTVSGLVSGPLADTVFGSIAYSKQERDGWFDNIALNKDVGDWSQEGARGQLRALPSEQLEIILAGDWGKSDSDMPVYTLESFPAYTTAKDEENDTVEFWGTALTLNYNTESDYTLSSISAYRENEYTLVGDEDFTPAFDAFQTTFDEDGDQFSQEFRIVSPKYDAFDWVAGLYYFESSTSTGRNLLLGAPLLPVPQLGGVIAIPSQNDVTSYAAYIHGNYRLTEKLELTAGLRFTDEEKDFDFEQVNTPEDPAGAAFIFENLLGFDPATAAFLGSQAPGSALAALNLTYKDTYSDSFWSPTLGINYMVNDDVMYYAKYSRGNQSGGFNGDFNPYLPAIQFDSEYVDAYEIGIKSTLADGAVRFNADVFYQEYSDFQLFQRVPVGNTSVQIVSNAGEATSQGVEVETVWLPTDTLQLTLNATYLDATYDKFDNPISAIDPTQPENYNGNDLSYAPEWKLYAGVQYIQPIGDAGELTFNVDYTYQDDSYSGPENDKTQLIPDYDLWNARVTYNPPSDRWQVAAWIRNIGDDEYIINHSVASLTSVERVIWGMPRLYGLEFKYYLGQ</sequence>
<accession>A0A2N5X5Y9</accession>
<dbReference type="GO" id="GO:0009279">
    <property type="term" value="C:cell outer membrane"/>
    <property type="evidence" value="ECO:0007669"/>
    <property type="project" value="UniProtKB-SubCell"/>
</dbReference>
<comment type="subcellular location">
    <subcellularLocation>
        <location evidence="1 11">Cell outer membrane</location>
        <topology evidence="1 11">Multi-pass membrane protein</topology>
    </subcellularLocation>
</comment>